<name>A0A382KWS4_9ZZZZ</name>
<proteinExistence type="predicted"/>
<dbReference type="EMBL" id="UINC01082852">
    <property type="protein sequence ID" value="SVC27993.1"/>
    <property type="molecule type" value="Genomic_DNA"/>
</dbReference>
<accession>A0A382KWS4</accession>
<feature type="non-terminal residue" evidence="1">
    <location>
        <position position="1"/>
    </location>
</feature>
<sequence length="50" mass="6026">NLLFQNYFIIEPSIPKLFLDILLCNHKTIKTGHKIKYNSFFHKNKFMVMP</sequence>
<organism evidence="1">
    <name type="scientific">marine metagenome</name>
    <dbReference type="NCBI Taxonomy" id="408172"/>
    <lineage>
        <taxon>unclassified sequences</taxon>
        <taxon>metagenomes</taxon>
        <taxon>ecological metagenomes</taxon>
    </lineage>
</organism>
<protein>
    <submittedName>
        <fullName evidence="1">Uncharacterized protein</fullName>
    </submittedName>
</protein>
<gene>
    <name evidence="1" type="ORF">METZ01_LOCUS280847</name>
</gene>
<evidence type="ECO:0000313" key="1">
    <source>
        <dbReference type="EMBL" id="SVC27993.1"/>
    </source>
</evidence>
<reference evidence="1" key="1">
    <citation type="submission" date="2018-05" db="EMBL/GenBank/DDBJ databases">
        <authorList>
            <person name="Lanie J.A."/>
            <person name="Ng W.-L."/>
            <person name="Kazmierczak K.M."/>
            <person name="Andrzejewski T.M."/>
            <person name="Davidsen T.M."/>
            <person name="Wayne K.J."/>
            <person name="Tettelin H."/>
            <person name="Glass J.I."/>
            <person name="Rusch D."/>
            <person name="Podicherti R."/>
            <person name="Tsui H.-C.T."/>
            <person name="Winkler M.E."/>
        </authorList>
    </citation>
    <scope>NUCLEOTIDE SEQUENCE</scope>
</reference>
<dbReference type="AlphaFoldDB" id="A0A382KWS4"/>